<gene>
    <name evidence="1" type="ORF">Q5722_06510</name>
</gene>
<evidence type="ECO:0000313" key="1">
    <source>
        <dbReference type="EMBL" id="MDO7868017.1"/>
    </source>
</evidence>
<evidence type="ECO:0000313" key="2">
    <source>
        <dbReference type="Proteomes" id="UP001233314"/>
    </source>
</evidence>
<proteinExistence type="predicted"/>
<name>A0ABT9AZI9_9ACTN</name>
<dbReference type="RefSeq" id="WP_305027396.1">
    <property type="nucleotide sequence ID" value="NZ_JAUQTA010000001.1"/>
</dbReference>
<comment type="caution">
    <text evidence="1">The sequence shown here is derived from an EMBL/GenBank/DDBJ whole genome shotgun (WGS) entry which is preliminary data.</text>
</comment>
<sequence>MILRGQRSLAQSMTFAVAKAVVVTFAFLAGHVTLSVATDLYGFAAPTPAPPTQVVEVQQTDLVTAP</sequence>
<protein>
    <recommendedName>
        <fullName evidence="3">Energy transducer TonB</fullName>
    </recommendedName>
</protein>
<dbReference type="EMBL" id="JAUQTA010000001">
    <property type="protein sequence ID" value="MDO7868017.1"/>
    <property type="molecule type" value="Genomic_DNA"/>
</dbReference>
<accession>A0ABT9AZI9</accession>
<evidence type="ECO:0008006" key="3">
    <source>
        <dbReference type="Google" id="ProtNLM"/>
    </source>
</evidence>
<reference evidence="1 2" key="1">
    <citation type="submission" date="2023-07" db="EMBL/GenBank/DDBJ databases">
        <title>Nocardioides sp. nov WY-20 isolated from soil.</title>
        <authorList>
            <person name="Liu B."/>
            <person name="Wan Y."/>
        </authorList>
    </citation>
    <scope>NUCLEOTIDE SEQUENCE [LARGE SCALE GENOMIC DNA]</scope>
    <source>
        <strain evidence="1 2">WY-20</strain>
    </source>
</reference>
<keyword evidence="2" id="KW-1185">Reference proteome</keyword>
<dbReference type="Proteomes" id="UP001233314">
    <property type="component" value="Unassembled WGS sequence"/>
</dbReference>
<organism evidence="1 2">
    <name type="scientific">Nocardioides jiangxiensis</name>
    <dbReference type="NCBI Taxonomy" id="3064524"/>
    <lineage>
        <taxon>Bacteria</taxon>
        <taxon>Bacillati</taxon>
        <taxon>Actinomycetota</taxon>
        <taxon>Actinomycetes</taxon>
        <taxon>Propionibacteriales</taxon>
        <taxon>Nocardioidaceae</taxon>
        <taxon>Nocardioides</taxon>
    </lineage>
</organism>